<evidence type="ECO:0000256" key="9">
    <source>
        <dbReference type="PIRSR" id="PIRSR000388-1"/>
    </source>
</evidence>
<dbReference type="SUPFAM" id="SSF51621">
    <property type="entry name" value="Phosphoenolpyruvate/pyruvate domain"/>
    <property type="match status" value="1"/>
</dbReference>
<feature type="active site" description="Proton acceptor" evidence="8 9">
    <location>
        <position position="184"/>
    </location>
</feature>
<dbReference type="CDD" id="cd06557">
    <property type="entry name" value="KPHMT-like"/>
    <property type="match status" value="1"/>
</dbReference>
<feature type="binding site" evidence="8 11">
    <location>
        <position position="118"/>
    </location>
    <ligand>
        <name>Mg(2+)</name>
        <dbReference type="ChEBI" id="CHEBI:18420"/>
    </ligand>
</feature>
<dbReference type="GO" id="GO:0032259">
    <property type="term" value="P:methylation"/>
    <property type="evidence" value="ECO:0007669"/>
    <property type="project" value="UniProtKB-KW"/>
</dbReference>
<dbReference type="Pfam" id="PF02548">
    <property type="entry name" value="Pantoate_transf"/>
    <property type="match status" value="1"/>
</dbReference>
<comment type="cofactor">
    <cofactor evidence="8 11">
        <name>Mg(2+)</name>
        <dbReference type="ChEBI" id="CHEBI:18420"/>
    </cofactor>
    <text evidence="8 11">Binds 1 Mg(2+) ion per subunit.</text>
</comment>
<dbReference type="PANTHER" id="PTHR20881">
    <property type="entry name" value="3-METHYL-2-OXOBUTANOATE HYDROXYMETHYLTRANSFERASE"/>
    <property type="match status" value="1"/>
</dbReference>
<evidence type="ECO:0000256" key="6">
    <source>
        <dbReference type="ARBA" id="ARBA00022723"/>
    </source>
</evidence>
<comment type="function">
    <text evidence="7 8">Catalyzes the reversible reaction in which hydroxymethyl group from 5,10-methylenetetrahydrofolate is transferred onto alpha-ketoisovalerate to form ketopantoate.</text>
</comment>
<comment type="pathway">
    <text evidence="1 8">Cofactor biosynthesis; (R)-pantothenate biosynthesis; (R)-pantoate from 3-methyl-2-oxobutanoate: step 1/2.</text>
</comment>
<dbReference type="InterPro" id="IPR040442">
    <property type="entry name" value="Pyrv_kinase-like_dom_sf"/>
</dbReference>
<comment type="similarity">
    <text evidence="2 8">Belongs to the PanB family.</text>
</comment>
<dbReference type="Gene3D" id="3.20.20.60">
    <property type="entry name" value="Phosphoenolpyruvate-binding domains"/>
    <property type="match status" value="1"/>
</dbReference>
<dbReference type="EMBL" id="AP021889">
    <property type="protein sequence ID" value="BBP45477.1"/>
    <property type="molecule type" value="Genomic_DNA"/>
</dbReference>
<name>A0A6F8PTX0_9GAMM</name>
<dbReference type="InterPro" id="IPR003700">
    <property type="entry name" value="Pantoate_hydroxy_MeTrfase"/>
</dbReference>
<dbReference type="Proteomes" id="UP000501726">
    <property type="component" value="Chromosome"/>
</dbReference>
<gene>
    <name evidence="12" type="primary">panB2</name>
    <name evidence="8" type="synonym">panB</name>
    <name evidence="12" type="ORF">THMIRHAS_08500</name>
</gene>
<dbReference type="RefSeq" id="WP_173271227.1">
    <property type="nucleotide sequence ID" value="NZ_AP021889.1"/>
</dbReference>
<evidence type="ECO:0000256" key="5">
    <source>
        <dbReference type="ARBA" id="ARBA00022679"/>
    </source>
</evidence>
<keyword evidence="8 11" id="KW-0460">Magnesium</keyword>
<comment type="subcellular location">
    <subcellularLocation>
        <location evidence="8">Cytoplasm</location>
    </subcellularLocation>
</comment>
<reference evidence="13" key="1">
    <citation type="submission" date="2019-11" db="EMBL/GenBank/DDBJ databases">
        <title>Isolation and characterization of two novel species in the genus Thiomicrorhabdus.</title>
        <authorList>
            <person name="Mochizuki J."/>
            <person name="Kojima H."/>
            <person name="Fukui M."/>
        </authorList>
    </citation>
    <scope>NUCLEOTIDE SEQUENCE [LARGE SCALE GENOMIC DNA]</scope>
    <source>
        <strain evidence="13">aks77</strain>
    </source>
</reference>
<feature type="binding site" evidence="8 10">
    <location>
        <begin position="44"/>
        <end position="45"/>
    </location>
    <ligand>
        <name>3-methyl-2-oxobutanoate</name>
        <dbReference type="ChEBI" id="CHEBI:11851"/>
    </ligand>
</feature>
<dbReference type="FunFam" id="3.20.20.60:FF:000003">
    <property type="entry name" value="3-methyl-2-oxobutanoate hydroxymethyltransferase"/>
    <property type="match status" value="1"/>
</dbReference>
<dbReference type="GO" id="GO:0015940">
    <property type="term" value="P:pantothenate biosynthetic process"/>
    <property type="evidence" value="ECO:0007669"/>
    <property type="project" value="UniProtKB-UniRule"/>
</dbReference>
<keyword evidence="6 8" id="KW-0479">Metal-binding</keyword>
<dbReference type="PIRSF" id="PIRSF000388">
    <property type="entry name" value="Pantoate_hydroxy_MeTrfase"/>
    <property type="match status" value="1"/>
</dbReference>
<evidence type="ECO:0000256" key="7">
    <source>
        <dbReference type="ARBA" id="ARBA00056497"/>
    </source>
</evidence>
<dbReference type="GO" id="GO:0008168">
    <property type="term" value="F:methyltransferase activity"/>
    <property type="evidence" value="ECO:0007669"/>
    <property type="project" value="UniProtKB-KW"/>
</dbReference>
<dbReference type="GO" id="GO:0003864">
    <property type="term" value="F:3-methyl-2-oxobutanoate hydroxymethyltransferase activity"/>
    <property type="evidence" value="ECO:0007669"/>
    <property type="project" value="UniProtKB-UniRule"/>
</dbReference>
<keyword evidence="5 8" id="KW-0808">Transferase</keyword>
<evidence type="ECO:0000313" key="13">
    <source>
        <dbReference type="Proteomes" id="UP000501726"/>
    </source>
</evidence>
<dbReference type="AlphaFoldDB" id="A0A6F8PTX0"/>
<keyword evidence="13" id="KW-1185">Reference proteome</keyword>
<dbReference type="KEGG" id="tse:THMIRHAS_08500"/>
<feature type="binding site" evidence="8 11">
    <location>
        <position position="87"/>
    </location>
    <ligand>
        <name>Mg(2+)</name>
        <dbReference type="ChEBI" id="CHEBI:18420"/>
    </ligand>
</feature>
<evidence type="ECO:0000256" key="4">
    <source>
        <dbReference type="ARBA" id="ARBA00022655"/>
    </source>
</evidence>
<evidence type="ECO:0000256" key="3">
    <source>
        <dbReference type="ARBA" id="ARBA00011424"/>
    </source>
</evidence>
<evidence type="ECO:0000256" key="11">
    <source>
        <dbReference type="PIRSR" id="PIRSR000388-3"/>
    </source>
</evidence>
<feature type="binding site" evidence="8 11">
    <location>
        <position position="44"/>
    </location>
    <ligand>
        <name>Mg(2+)</name>
        <dbReference type="ChEBI" id="CHEBI:18420"/>
    </ligand>
</feature>
<comment type="catalytic activity">
    <reaction evidence="8">
        <text>(6R)-5,10-methylene-5,6,7,8-tetrahydrofolate + 3-methyl-2-oxobutanoate + H2O = 2-dehydropantoate + (6S)-5,6,7,8-tetrahydrofolate</text>
        <dbReference type="Rhea" id="RHEA:11824"/>
        <dbReference type="ChEBI" id="CHEBI:11561"/>
        <dbReference type="ChEBI" id="CHEBI:11851"/>
        <dbReference type="ChEBI" id="CHEBI:15377"/>
        <dbReference type="ChEBI" id="CHEBI:15636"/>
        <dbReference type="ChEBI" id="CHEBI:57453"/>
        <dbReference type="EC" id="2.1.2.11"/>
    </reaction>
</comment>
<accession>A0A6F8PTX0</accession>
<dbReference type="InterPro" id="IPR015813">
    <property type="entry name" value="Pyrv/PenolPyrv_kinase-like_dom"/>
</dbReference>
<keyword evidence="4 8" id="KW-0566">Pantothenate biosynthesis</keyword>
<organism evidence="12 13">
    <name type="scientific">Thiosulfatimonas sediminis</name>
    <dbReference type="NCBI Taxonomy" id="2675054"/>
    <lineage>
        <taxon>Bacteria</taxon>
        <taxon>Pseudomonadati</taxon>
        <taxon>Pseudomonadota</taxon>
        <taxon>Gammaproteobacteria</taxon>
        <taxon>Thiotrichales</taxon>
        <taxon>Piscirickettsiaceae</taxon>
        <taxon>Thiosulfatimonas</taxon>
    </lineage>
</organism>
<feature type="binding site" evidence="8 10">
    <location>
        <position position="116"/>
    </location>
    <ligand>
        <name>3-methyl-2-oxobutanoate</name>
        <dbReference type="ChEBI" id="CHEBI:11851"/>
    </ligand>
</feature>
<dbReference type="GO" id="GO:0000287">
    <property type="term" value="F:magnesium ion binding"/>
    <property type="evidence" value="ECO:0007669"/>
    <property type="project" value="TreeGrafter"/>
</dbReference>
<evidence type="ECO:0000256" key="2">
    <source>
        <dbReference type="ARBA" id="ARBA00008676"/>
    </source>
</evidence>
<keyword evidence="12" id="KW-0489">Methyltransferase</keyword>
<evidence type="ECO:0000256" key="1">
    <source>
        <dbReference type="ARBA" id="ARBA00005033"/>
    </source>
</evidence>
<sequence>MRKRLSNLQKTLADGEALACLTAYDASQAYWAAQSGVDVLLVGDSLGMVVQGHSTTLPVSLDNMVYHTQLVQRGNAQAQHPAYCIADLPFMSDATIESALQAAGRLMKEGGANMVKLEGAQRVVPIIRALAQLGVPVCGHLGLLPQSVEKHGYKVQGKDAVSAQALFDAALALQEAGADMLVLECVPAGLAQKITAALSIPVIGIGSGVHTSGQVLVLHDILGVTLGKAPKFSKNFMFGQGSIQAAIGAYVAQVKARTFPDSSHLVAE</sequence>
<protein>
    <recommendedName>
        <fullName evidence="8">3-methyl-2-oxobutanoate hydroxymethyltransferase</fullName>
        <ecNumber evidence="8">2.1.2.11</ecNumber>
    </recommendedName>
    <alternativeName>
        <fullName evidence="8">Ketopantoate hydroxymethyltransferase</fullName>
        <shortName evidence="8">KPHMT</shortName>
    </alternativeName>
</protein>
<evidence type="ECO:0000256" key="10">
    <source>
        <dbReference type="PIRSR" id="PIRSR000388-2"/>
    </source>
</evidence>
<dbReference type="EC" id="2.1.2.11" evidence="8"/>
<dbReference type="NCBIfam" id="TIGR00222">
    <property type="entry name" value="panB"/>
    <property type="match status" value="1"/>
</dbReference>
<feature type="binding site" evidence="8 10">
    <location>
        <position position="87"/>
    </location>
    <ligand>
        <name>3-methyl-2-oxobutanoate</name>
        <dbReference type="ChEBI" id="CHEBI:11851"/>
    </ligand>
</feature>
<comment type="subunit">
    <text evidence="3 8">Homodecamer; pentamer of dimers.</text>
</comment>
<dbReference type="UniPathway" id="UPA00028">
    <property type="reaction ID" value="UER00003"/>
</dbReference>
<evidence type="ECO:0000313" key="12">
    <source>
        <dbReference type="EMBL" id="BBP45477.1"/>
    </source>
</evidence>
<evidence type="ECO:0000256" key="8">
    <source>
        <dbReference type="HAMAP-Rule" id="MF_00156"/>
    </source>
</evidence>
<dbReference type="PANTHER" id="PTHR20881:SF0">
    <property type="entry name" value="3-METHYL-2-OXOBUTANOATE HYDROXYMETHYLTRANSFERASE"/>
    <property type="match status" value="1"/>
</dbReference>
<keyword evidence="8" id="KW-0963">Cytoplasm</keyword>
<dbReference type="NCBIfam" id="NF001452">
    <property type="entry name" value="PRK00311.1"/>
    <property type="match status" value="1"/>
</dbReference>
<proteinExistence type="inferred from homology"/>
<dbReference type="HAMAP" id="MF_00156">
    <property type="entry name" value="PanB"/>
    <property type="match status" value="1"/>
</dbReference>
<dbReference type="GO" id="GO:0005737">
    <property type="term" value="C:cytoplasm"/>
    <property type="evidence" value="ECO:0007669"/>
    <property type="project" value="UniProtKB-SubCell"/>
</dbReference>